<comment type="caution">
    <text evidence="1">The sequence shown here is derived from an EMBL/GenBank/DDBJ whole genome shotgun (WGS) entry which is preliminary data.</text>
</comment>
<proteinExistence type="predicted"/>
<sequence length="224" mass="25169">MDYEELGGGETEIGRLSKDPDIIANLKTGGKRPLGRPRRRWEDNIKIDLRKVGYDDRDWIDLAQDRDRWQAYVRAAMNLRVLSYGGIGFGIKREIFFLNLEDGYFGCQVNESTDVLQLYELSKLCDGTPNCFMASDELRAELKCTGDNAGEMSPGSSYPAFARIGLRENPGKNLNQVTCPDRDSNPGRLVSQPEALTVTPQIQFYILAFHIRSPNSTPDEIVAT</sequence>
<name>A0ABQ8SFQ9_PERAM</name>
<protein>
    <submittedName>
        <fullName evidence="1">Uncharacterized protein</fullName>
    </submittedName>
</protein>
<evidence type="ECO:0000313" key="1">
    <source>
        <dbReference type="EMBL" id="KAJ4432709.1"/>
    </source>
</evidence>
<accession>A0ABQ8SFQ9</accession>
<reference evidence="1 2" key="1">
    <citation type="journal article" date="2022" name="Allergy">
        <title>Genome assembly and annotation of Periplaneta americana reveal a comprehensive cockroach allergen profile.</title>
        <authorList>
            <person name="Wang L."/>
            <person name="Xiong Q."/>
            <person name="Saelim N."/>
            <person name="Wang L."/>
            <person name="Nong W."/>
            <person name="Wan A.T."/>
            <person name="Shi M."/>
            <person name="Liu X."/>
            <person name="Cao Q."/>
            <person name="Hui J.H.L."/>
            <person name="Sookrung N."/>
            <person name="Leung T.F."/>
            <person name="Tungtrongchitr A."/>
            <person name="Tsui S.K.W."/>
        </authorList>
    </citation>
    <scope>NUCLEOTIDE SEQUENCE [LARGE SCALE GENOMIC DNA]</scope>
    <source>
        <strain evidence="1">PWHHKU_190912</strain>
    </source>
</reference>
<evidence type="ECO:0000313" key="2">
    <source>
        <dbReference type="Proteomes" id="UP001148838"/>
    </source>
</evidence>
<keyword evidence="2" id="KW-1185">Reference proteome</keyword>
<dbReference type="Proteomes" id="UP001148838">
    <property type="component" value="Unassembled WGS sequence"/>
</dbReference>
<dbReference type="EMBL" id="JAJSOF020000029">
    <property type="protein sequence ID" value="KAJ4432709.1"/>
    <property type="molecule type" value="Genomic_DNA"/>
</dbReference>
<gene>
    <name evidence="1" type="ORF">ANN_21346</name>
</gene>
<organism evidence="1 2">
    <name type="scientific">Periplaneta americana</name>
    <name type="common">American cockroach</name>
    <name type="synonym">Blatta americana</name>
    <dbReference type="NCBI Taxonomy" id="6978"/>
    <lineage>
        <taxon>Eukaryota</taxon>
        <taxon>Metazoa</taxon>
        <taxon>Ecdysozoa</taxon>
        <taxon>Arthropoda</taxon>
        <taxon>Hexapoda</taxon>
        <taxon>Insecta</taxon>
        <taxon>Pterygota</taxon>
        <taxon>Neoptera</taxon>
        <taxon>Polyneoptera</taxon>
        <taxon>Dictyoptera</taxon>
        <taxon>Blattodea</taxon>
        <taxon>Blattoidea</taxon>
        <taxon>Blattidae</taxon>
        <taxon>Blattinae</taxon>
        <taxon>Periplaneta</taxon>
    </lineage>
</organism>